<reference evidence="1" key="1">
    <citation type="submission" date="2024-03" db="EMBL/GenBank/DDBJ databases">
        <title>Human intestinal bacterial collection.</title>
        <authorList>
            <person name="Pauvert C."/>
            <person name="Hitch T.C.A."/>
            <person name="Clavel T."/>
        </authorList>
    </citation>
    <scope>NUCLEOTIDE SEQUENCE</scope>
    <source>
        <strain evidence="1">CLA-AA-H227</strain>
    </source>
</reference>
<gene>
    <name evidence="1" type="ORF">WMO40_21705</name>
</gene>
<name>A0ACC6SGP4_9BACI</name>
<evidence type="ECO:0000313" key="1">
    <source>
        <dbReference type="EMBL" id="MEQ2529295.1"/>
    </source>
</evidence>
<dbReference type="Proteomes" id="UP001439875">
    <property type="component" value="Unassembled WGS sequence"/>
</dbReference>
<keyword evidence="2" id="KW-1185">Reference proteome</keyword>
<comment type="caution">
    <text evidence="1">The sequence shown here is derived from an EMBL/GenBank/DDBJ whole genome shotgun (WGS) entry which is preliminary data.</text>
</comment>
<proteinExistence type="predicted"/>
<evidence type="ECO:0000313" key="2">
    <source>
        <dbReference type="Proteomes" id="UP001439875"/>
    </source>
</evidence>
<organism evidence="1 2">
    <name type="scientific">Robertmurraya yapensis</name>
    <name type="common">ex Hitch et al 2024</name>
    <dbReference type="NCBI Taxonomy" id="3133160"/>
    <lineage>
        <taxon>Bacteria</taxon>
        <taxon>Bacillati</taxon>
        <taxon>Bacillota</taxon>
        <taxon>Bacilli</taxon>
        <taxon>Bacillales</taxon>
        <taxon>Bacillaceae</taxon>
        <taxon>Robertmurraya</taxon>
    </lineage>
</organism>
<accession>A0ACC6SGP4</accession>
<protein>
    <submittedName>
        <fullName evidence="1">GNAT family protein</fullName>
        <ecNumber evidence="1">2.-.-.-</ecNumber>
    </submittedName>
</protein>
<keyword evidence="1" id="KW-0808">Transferase</keyword>
<sequence length="158" mass="18357">MLVIKTMNEECALEILNWKYDAPYNFYNNELNEQSLKELLENSYYVVVDENHQLIGYFCIGDCAKVPIGVHFGAYIEDFIDIGIGMKPALTGKGYGTTFFSFILSFIKENFVKVPFRLTVAKFNNRAIHLYEKFGFVKEMEFDRGETTFMTMVKRTMS</sequence>
<dbReference type="EC" id="2.-.-.-" evidence="1"/>
<dbReference type="EMBL" id="JBBMEW010000031">
    <property type="protein sequence ID" value="MEQ2529295.1"/>
    <property type="molecule type" value="Genomic_DNA"/>
</dbReference>